<gene>
    <name evidence="1" type="ORF">H4N64_21945</name>
</gene>
<protein>
    <submittedName>
        <fullName evidence="1">Enoyl-CoA hydratase/isomerase family protein</fullName>
    </submittedName>
</protein>
<accession>A0A7X1J4Z3</accession>
<dbReference type="EMBL" id="JACMSF010000023">
    <property type="protein sequence ID" value="MBC2904244.1"/>
    <property type="molecule type" value="Genomic_DNA"/>
</dbReference>
<evidence type="ECO:0000313" key="2">
    <source>
        <dbReference type="Proteomes" id="UP000584670"/>
    </source>
</evidence>
<organism evidence="1 2">
    <name type="scientific">Streptomyces cupreus</name>
    <dbReference type="NCBI Taxonomy" id="2759956"/>
    <lineage>
        <taxon>Bacteria</taxon>
        <taxon>Bacillati</taxon>
        <taxon>Actinomycetota</taxon>
        <taxon>Actinomycetes</taxon>
        <taxon>Kitasatosporales</taxon>
        <taxon>Streptomycetaceae</taxon>
        <taxon>Streptomyces</taxon>
    </lineage>
</organism>
<comment type="caution">
    <text evidence="1">The sequence shown here is derived from an EMBL/GenBank/DDBJ whole genome shotgun (WGS) entry which is preliminary data.</text>
</comment>
<dbReference type="Gene3D" id="3.90.226.10">
    <property type="entry name" value="2-enoyl-CoA Hydratase, Chain A, domain 1"/>
    <property type="match status" value="1"/>
</dbReference>
<dbReference type="GO" id="GO:0016853">
    <property type="term" value="F:isomerase activity"/>
    <property type="evidence" value="ECO:0007669"/>
    <property type="project" value="UniProtKB-KW"/>
</dbReference>
<keyword evidence="2" id="KW-1185">Reference proteome</keyword>
<keyword evidence="1" id="KW-0413">Isomerase</keyword>
<dbReference type="AlphaFoldDB" id="A0A7X1J4Z3"/>
<evidence type="ECO:0000313" key="1">
    <source>
        <dbReference type="EMBL" id="MBC2904244.1"/>
    </source>
</evidence>
<reference evidence="1 2" key="1">
    <citation type="submission" date="2020-08" db="EMBL/GenBank/DDBJ databases">
        <title>Streptomyces sp. PSKA01 genome sequencing and assembly.</title>
        <authorList>
            <person name="Mandal S."/>
            <person name="Maiti P.K."/>
            <person name="Das P."/>
        </authorList>
    </citation>
    <scope>NUCLEOTIDE SEQUENCE [LARGE SCALE GENOMIC DNA]</scope>
    <source>
        <strain evidence="1 2">PSKA01</strain>
    </source>
</reference>
<dbReference type="SUPFAM" id="SSF52096">
    <property type="entry name" value="ClpP/crotonase"/>
    <property type="match status" value="1"/>
</dbReference>
<dbReference type="RefSeq" id="WP_186284114.1">
    <property type="nucleotide sequence ID" value="NZ_JACMSF010000023.1"/>
</dbReference>
<dbReference type="InterPro" id="IPR001753">
    <property type="entry name" value="Enoyl-CoA_hydra/iso"/>
</dbReference>
<dbReference type="PANTHER" id="PTHR11941">
    <property type="entry name" value="ENOYL-COA HYDRATASE-RELATED"/>
    <property type="match status" value="1"/>
</dbReference>
<dbReference type="Pfam" id="PF00378">
    <property type="entry name" value="ECH_1"/>
    <property type="match status" value="1"/>
</dbReference>
<dbReference type="Proteomes" id="UP000584670">
    <property type="component" value="Unassembled WGS sequence"/>
</dbReference>
<sequence>MIDTADHDGIAVLTLRHGPVNALDLELLTALPETLAEAADARGIVLTGSGRTFSAGVDLKRIVDGGPSYTETFLPALHRATLALYGHPKPVVAALNGHALAGGCVLAAACDQRLMCGGTIGLTELAVGVPFPTACLEVMRHAVGTALDTMVLGAGRLTPEEALPIGLVHEIVEPDRLLAAALRRTEELCSAPPEVYALSKRQLHRTALQRIAAAAPLEDPEVARIWSAGPTARILRAYLSSLRRS</sequence>
<proteinExistence type="predicted"/>
<dbReference type="InterPro" id="IPR029045">
    <property type="entry name" value="ClpP/crotonase-like_dom_sf"/>
</dbReference>
<name>A0A7X1J4Z3_9ACTN</name>
<dbReference type="GO" id="GO:0006635">
    <property type="term" value="P:fatty acid beta-oxidation"/>
    <property type="evidence" value="ECO:0007669"/>
    <property type="project" value="TreeGrafter"/>
</dbReference>
<dbReference type="PANTHER" id="PTHR11941:SF45">
    <property type="entry name" value="ENOYL-COA DELTA ISOMERASE 1, MITOCHONDRIAL"/>
    <property type="match status" value="1"/>
</dbReference>
<dbReference type="CDD" id="cd06558">
    <property type="entry name" value="crotonase-like"/>
    <property type="match status" value="1"/>
</dbReference>